<dbReference type="EMBL" id="JASBWS010000042">
    <property type="protein sequence ID" value="KAJ9106702.1"/>
    <property type="molecule type" value="Genomic_DNA"/>
</dbReference>
<proteinExistence type="predicted"/>
<evidence type="ECO:0000313" key="2">
    <source>
        <dbReference type="Proteomes" id="UP001230649"/>
    </source>
</evidence>
<dbReference type="Proteomes" id="UP001230649">
    <property type="component" value="Unassembled WGS sequence"/>
</dbReference>
<gene>
    <name evidence="1" type="ORF">QFC20_004033</name>
</gene>
<organism evidence="1 2">
    <name type="scientific">Naganishia adeliensis</name>
    <dbReference type="NCBI Taxonomy" id="92952"/>
    <lineage>
        <taxon>Eukaryota</taxon>
        <taxon>Fungi</taxon>
        <taxon>Dikarya</taxon>
        <taxon>Basidiomycota</taxon>
        <taxon>Agaricomycotina</taxon>
        <taxon>Tremellomycetes</taxon>
        <taxon>Filobasidiales</taxon>
        <taxon>Filobasidiaceae</taxon>
        <taxon>Naganishia</taxon>
    </lineage>
</organism>
<comment type="caution">
    <text evidence="1">The sequence shown here is derived from an EMBL/GenBank/DDBJ whole genome shotgun (WGS) entry which is preliminary data.</text>
</comment>
<evidence type="ECO:0000313" key="1">
    <source>
        <dbReference type="EMBL" id="KAJ9106702.1"/>
    </source>
</evidence>
<protein>
    <submittedName>
        <fullName evidence="1">Uncharacterized protein</fullName>
    </submittedName>
</protein>
<name>A0ACC2W502_9TREE</name>
<reference evidence="1" key="1">
    <citation type="submission" date="2023-04" db="EMBL/GenBank/DDBJ databases">
        <title>Draft Genome sequencing of Naganishia species isolated from polar environments using Oxford Nanopore Technology.</title>
        <authorList>
            <person name="Leo P."/>
            <person name="Venkateswaran K."/>
        </authorList>
    </citation>
    <scope>NUCLEOTIDE SEQUENCE</scope>
    <source>
        <strain evidence="1">MNA-CCFEE 5262</strain>
    </source>
</reference>
<sequence>MTRSVSVAKTTVPAGLYIGGTWFDGRGPLLETVNPATEQVIASITTASEGDIDNAVSAARECFETNWGTNTSGQVRGKLMLALADALERENERIAKVESEDSGKPLAWCKVDNEDAVACYRYYAGLADKIHGTTIELDDQEKKIAPALAAGCTIVFKAAESTPLATLLFAEIFDTVGYGDLGSILPPTSIPAVADSPLLRFPAGTFNHVSGLGATVGNALSRHMDIDKIAFTGSTATGRHILKAAAETNLKGVTLELGGKSANIVFEDAKLEDAAKWAAFGVFENMGQSCSAGSRILVQEGVYDKFIELFVKETQAIKVGDPAKHDTFQGPQANKVQFEKILGYIKAGKEEGGRLVTGDVTMDMKIAKEEIFGPVACVIKFKTEEETIKLANGTEYGLAAAVHTNDE</sequence>
<accession>A0ACC2W502</accession>
<keyword evidence="2" id="KW-1185">Reference proteome</keyword>